<dbReference type="PANTHER" id="PTHR11136:SF0">
    <property type="entry name" value="DIHYDROFOLATE SYNTHETASE-RELATED"/>
    <property type="match status" value="1"/>
</dbReference>
<keyword evidence="6" id="KW-0460">Magnesium</keyword>
<name>A0A2M9YR99_9LEPT</name>
<dbReference type="InterPro" id="IPR036615">
    <property type="entry name" value="Mur_ligase_C_dom_sf"/>
</dbReference>
<evidence type="ECO:0000313" key="7">
    <source>
        <dbReference type="EMBL" id="PJZ54057.1"/>
    </source>
</evidence>
<keyword evidence="9" id="KW-1185">Reference proteome</keyword>
<proteinExistence type="inferred from homology"/>
<dbReference type="InterPro" id="IPR001645">
    <property type="entry name" value="Folylpolyglutamate_synth"/>
</dbReference>
<keyword evidence="5" id="KW-0067">ATP-binding</keyword>
<dbReference type="SUPFAM" id="SSF53244">
    <property type="entry name" value="MurD-like peptide ligases, peptide-binding domain"/>
    <property type="match status" value="1"/>
</dbReference>
<keyword evidence="4" id="KW-0547">Nucleotide-binding</keyword>
<evidence type="ECO:0000256" key="1">
    <source>
        <dbReference type="ARBA" id="ARBA00008276"/>
    </source>
</evidence>
<organism evidence="7 10">
    <name type="scientific">Leptospira adleri</name>
    <dbReference type="NCBI Taxonomy" id="2023186"/>
    <lineage>
        <taxon>Bacteria</taxon>
        <taxon>Pseudomonadati</taxon>
        <taxon>Spirochaetota</taxon>
        <taxon>Spirochaetia</taxon>
        <taxon>Leptospirales</taxon>
        <taxon>Leptospiraceae</taxon>
        <taxon>Leptospira</taxon>
    </lineage>
</organism>
<evidence type="ECO:0000256" key="4">
    <source>
        <dbReference type="ARBA" id="ARBA00022741"/>
    </source>
</evidence>
<evidence type="ECO:0000313" key="9">
    <source>
        <dbReference type="Proteomes" id="UP000232149"/>
    </source>
</evidence>
<dbReference type="RefSeq" id="WP_100784851.1">
    <property type="nucleotide sequence ID" value="NZ_NPDU01000040.1"/>
</dbReference>
<dbReference type="GO" id="GO:0008841">
    <property type="term" value="F:dihydrofolate synthase activity"/>
    <property type="evidence" value="ECO:0007669"/>
    <property type="project" value="TreeGrafter"/>
</dbReference>
<dbReference type="NCBIfam" id="TIGR01499">
    <property type="entry name" value="folC"/>
    <property type="match status" value="1"/>
</dbReference>
<dbReference type="GO" id="GO:0005737">
    <property type="term" value="C:cytoplasm"/>
    <property type="evidence" value="ECO:0007669"/>
    <property type="project" value="TreeGrafter"/>
</dbReference>
<gene>
    <name evidence="8" type="ORF">CH376_15130</name>
    <name evidence="7" type="ORF">CH380_05945</name>
</gene>
<dbReference type="Gene3D" id="3.40.1190.10">
    <property type="entry name" value="Mur-like, catalytic domain"/>
    <property type="match status" value="1"/>
</dbReference>
<accession>A0A2M9YR99</accession>
<evidence type="ECO:0000256" key="6">
    <source>
        <dbReference type="ARBA" id="ARBA00022842"/>
    </source>
</evidence>
<reference evidence="9 10" key="1">
    <citation type="submission" date="2017-07" db="EMBL/GenBank/DDBJ databases">
        <title>Leptospira spp. isolated from tropical soils.</title>
        <authorList>
            <person name="Thibeaux R."/>
            <person name="Iraola G."/>
            <person name="Ferres I."/>
            <person name="Bierque E."/>
            <person name="Girault D."/>
            <person name="Soupe-Gilbert M.-E."/>
            <person name="Picardeau M."/>
            <person name="Goarant C."/>
        </authorList>
    </citation>
    <scope>NUCLEOTIDE SEQUENCE [LARGE SCALE GENOMIC DNA]</scope>
    <source>
        <strain evidence="7 10">FH2-B-C1</strain>
        <strain evidence="8 9">FH2-B-D1</strain>
    </source>
</reference>
<dbReference type="Proteomes" id="UP000232188">
    <property type="component" value="Unassembled WGS sequence"/>
</dbReference>
<dbReference type="EMBL" id="NPDV01000004">
    <property type="protein sequence ID" value="PJZ54057.1"/>
    <property type="molecule type" value="Genomic_DNA"/>
</dbReference>
<evidence type="ECO:0000256" key="2">
    <source>
        <dbReference type="ARBA" id="ARBA00022598"/>
    </source>
</evidence>
<comment type="caution">
    <text evidence="7">The sequence shown here is derived from an EMBL/GenBank/DDBJ whole genome shotgun (WGS) entry which is preliminary data.</text>
</comment>
<evidence type="ECO:0000313" key="8">
    <source>
        <dbReference type="EMBL" id="PJZ61102.1"/>
    </source>
</evidence>
<keyword evidence="2" id="KW-0436">Ligase</keyword>
<keyword evidence="3" id="KW-0479">Metal-binding</keyword>
<dbReference type="GO" id="GO:0046872">
    <property type="term" value="F:metal ion binding"/>
    <property type="evidence" value="ECO:0007669"/>
    <property type="project" value="UniProtKB-KW"/>
</dbReference>
<dbReference type="SUPFAM" id="SSF53623">
    <property type="entry name" value="MurD-like peptide ligases, catalytic domain"/>
    <property type="match status" value="1"/>
</dbReference>
<evidence type="ECO:0000256" key="3">
    <source>
        <dbReference type="ARBA" id="ARBA00022723"/>
    </source>
</evidence>
<protein>
    <submittedName>
        <fullName evidence="7">Bifunctional folylpolyglutamate synthase/dihydrofolate synthase</fullName>
    </submittedName>
</protein>
<sequence>MSSDFFEFISQLSNLEKTRNFNVFSEYSLEPFGKILKKYGWDQRGTKTLCRISVVGTNAKGSIAHFLGEYFRLSGLKTGLYTSPHLLSPLERIRIGSGSETFRQILKEELNVLLSEMNAQGAEPELKTLSFFELFTCAAFRFFEKESIEIQIYEAGLGGRLDATKLARPDVVVLGAIGLDHKEILGNSKIEILREKLGICSENTKAIFALEQKEPELNRRIKEFCDEKKIFCEILKEEPSNADYLTRNRFFSFRVWEKILNLKEMKDSKIQFRRLNFTDSEVDVSLPAGRLTVLRNSPLLIFDPAHNPDAFAETFRSLFSLYPNLRFQVLAGMLKDKDGIGILKLLRNATSENSIAGFRFLKREGFYLPESCEEEEIIDLEEMRTALRSNSGFENPILVLGSFRLFPIVLDLI</sequence>
<dbReference type="InterPro" id="IPR036565">
    <property type="entry name" value="Mur-like_cat_sf"/>
</dbReference>
<dbReference type="EMBL" id="NPDU01000040">
    <property type="protein sequence ID" value="PJZ61102.1"/>
    <property type="molecule type" value="Genomic_DNA"/>
</dbReference>
<dbReference type="AlphaFoldDB" id="A0A2M9YR99"/>
<dbReference type="Gene3D" id="3.90.190.20">
    <property type="entry name" value="Mur ligase, C-terminal domain"/>
    <property type="match status" value="1"/>
</dbReference>
<evidence type="ECO:0000256" key="5">
    <source>
        <dbReference type="ARBA" id="ARBA00022840"/>
    </source>
</evidence>
<dbReference type="GO" id="GO:0004326">
    <property type="term" value="F:tetrahydrofolylpolyglutamate synthase activity"/>
    <property type="evidence" value="ECO:0007669"/>
    <property type="project" value="InterPro"/>
</dbReference>
<dbReference type="PANTHER" id="PTHR11136">
    <property type="entry name" value="FOLYLPOLYGLUTAMATE SYNTHASE-RELATED"/>
    <property type="match status" value="1"/>
</dbReference>
<evidence type="ECO:0000313" key="10">
    <source>
        <dbReference type="Proteomes" id="UP000232188"/>
    </source>
</evidence>
<comment type="similarity">
    <text evidence="1">Belongs to the folylpolyglutamate synthase family.</text>
</comment>
<dbReference type="Proteomes" id="UP000232149">
    <property type="component" value="Unassembled WGS sequence"/>
</dbReference>
<dbReference type="GO" id="GO:0005524">
    <property type="term" value="F:ATP binding"/>
    <property type="evidence" value="ECO:0007669"/>
    <property type="project" value="UniProtKB-KW"/>
</dbReference>